<dbReference type="RefSeq" id="WP_141989929.1">
    <property type="nucleotide sequence ID" value="NZ_VFRA01000001.1"/>
</dbReference>
<organism evidence="2 3">
    <name type="scientific">Rhodoglobus vestalii</name>
    <dbReference type="NCBI Taxonomy" id="193384"/>
    <lineage>
        <taxon>Bacteria</taxon>
        <taxon>Bacillati</taxon>
        <taxon>Actinomycetota</taxon>
        <taxon>Actinomycetes</taxon>
        <taxon>Micrococcales</taxon>
        <taxon>Microbacteriaceae</taxon>
        <taxon>Rhodoglobus</taxon>
    </lineage>
</organism>
<evidence type="ECO:0000313" key="2">
    <source>
        <dbReference type="EMBL" id="TQO19485.1"/>
    </source>
</evidence>
<comment type="caution">
    <text evidence="2">The sequence shown here is derived from an EMBL/GenBank/DDBJ whole genome shotgun (WGS) entry which is preliminary data.</text>
</comment>
<dbReference type="Proteomes" id="UP000316560">
    <property type="component" value="Unassembled WGS sequence"/>
</dbReference>
<keyword evidence="1" id="KW-0472">Membrane</keyword>
<sequence length="203" mass="21870">MDQVGVLAVSIPFTIASYGAIWYFLTAGPNLAEKLENRSDRVLIKLRFAAVEKLKALRVLLDDVFRDYDAGEDRYLTRARPEIALATIRDYNRLAVLQTAVALASDNVRVRMHRVMWLVVPFALAMTAASVLGAISKTLGSTNLAVYALLAAGATLVIGLFGLGWVAQPYWKVGQAEVIASHEVKSSPAVATALEALNGDPGA</sequence>
<evidence type="ECO:0000256" key="1">
    <source>
        <dbReference type="SAM" id="Phobius"/>
    </source>
</evidence>
<name>A0A8H2K3K8_9MICO</name>
<protein>
    <submittedName>
        <fullName evidence="2">Uncharacterized protein</fullName>
    </submittedName>
</protein>
<reference evidence="2 3" key="1">
    <citation type="submission" date="2019-06" db="EMBL/GenBank/DDBJ databases">
        <title>Sequencing the genomes of 1000 actinobacteria strains.</title>
        <authorList>
            <person name="Klenk H.-P."/>
        </authorList>
    </citation>
    <scope>NUCLEOTIDE SEQUENCE [LARGE SCALE GENOMIC DNA]</scope>
    <source>
        <strain evidence="2 3">DSM 21947</strain>
    </source>
</reference>
<keyword evidence="1" id="KW-1133">Transmembrane helix</keyword>
<gene>
    <name evidence="2" type="ORF">FB472_1042</name>
</gene>
<accession>A0A8H2K3K8</accession>
<feature type="transmembrane region" description="Helical" evidence="1">
    <location>
        <begin position="115"/>
        <end position="135"/>
    </location>
</feature>
<dbReference type="EMBL" id="VFRA01000001">
    <property type="protein sequence ID" value="TQO19485.1"/>
    <property type="molecule type" value="Genomic_DNA"/>
</dbReference>
<proteinExistence type="predicted"/>
<keyword evidence="3" id="KW-1185">Reference proteome</keyword>
<dbReference type="AlphaFoldDB" id="A0A8H2K3K8"/>
<feature type="transmembrane region" description="Helical" evidence="1">
    <location>
        <begin position="147"/>
        <end position="167"/>
    </location>
</feature>
<feature type="transmembrane region" description="Helical" evidence="1">
    <location>
        <begin position="6"/>
        <end position="25"/>
    </location>
</feature>
<evidence type="ECO:0000313" key="3">
    <source>
        <dbReference type="Proteomes" id="UP000316560"/>
    </source>
</evidence>
<keyword evidence="1" id="KW-0812">Transmembrane</keyword>
<dbReference type="OrthoDB" id="9887058at2"/>